<dbReference type="OrthoDB" id="2162691at2759"/>
<reference evidence="4" key="1">
    <citation type="submission" date="2021-02" db="EMBL/GenBank/DDBJ databases">
        <authorList>
            <person name="Nowell W R."/>
        </authorList>
    </citation>
    <scope>NUCLEOTIDE SEQUENCE</scope>
</reference>
<dbReference type="GO" id="GO:0005789">
    <property type="term" value="C:endoplasmic reticulum membrane"/>
    <property type="evidence" value="ECO:0007669"/>
    <property type="project" value="TreeGrafter"/>
</dbReference>
<dbReference type="SMART" id="SM00568">
    <property type="entry name" value="GRAM"/>
    <property type="match status" value="1"/>
</dbReference>
<dbReference type="GO" id="GO:0120015">
    <property type="term" value="F:sterol transfer activity"/>
    <property type="evidence" value="ECO:0007669"/>
    <property type="project" value="TreeGrafter"/>
</dbReference>
<sequence>MPTVSARRASIIISTEDSANTYSNDASSIRSSTKDDNISLTSMDNINSKNGRSNGRNYRQENPTAAAAAAAAATASSSSTTDSDMESEQDDPVKEEEKNKHKKNRGRLSRREKYFRKMFASEIPDPMPKLIDYYLCAYQGDILLQGKMFITDRYLCFYSKIINYVTKHVYRWDNIERITKERVAYIFPTAIRLKLKDSGKRVIYASFLSRDLAYDKITSIWPHSSNNNNLAADDENRSSRKKTLKRNSCESVQISEPDEVLEHCLNDPNSNRRRGGSVSPRRMDEEKTLVPLINSSVERPRTKYLTINPKTSNQANGNNNKNTRPLRCIKNERDEDNTTTKRSRTVNNRLQDNSSSLQPSQTIDQALSVPEQPISHSKALPSVVVSNTSPSIRHINDKGISTKAFNVAISFINLIIQTLSSLFHRFHIYPTKATTFIFICMVLVFMHSFYLIALAYRLENRLQTLHNRWPSSLMKNSFSSNSKQL</sequence>
<dbReference type="PANTHER" id="PTHR23319">
    <property type="entry name" value="GRAM DOMAIN CONTAINING 1B, ISOFORM E"/>
    <property type="match status" value="1"/>
</dbReference>
<accession>A0A817P070</accession>
<dbReference type="Pfam" id="PF02893">
    <property type="entry name" value="GRAM"/>
    <property type="match status" value="1"/>
</dbReference>
<dbReference type="GO" id="GO:0140268">
    <property type="term" value="C:endoplasmic reticulum-plasma membrane contact site"/>
    <property type="evidence" value="ECO:0007669"/>
    <property type="project" value="TreeGrafter"/>
</dbReference>
<dbReference type="AlphaFoldDB" id="A0A817P070"/>
<feature type="compositionally biased region" description="Polar residues" evidence="1">
    <location>
        <begin position="38"/>
        <end position="63"/>
    </location>
</feature>
<evidence type="ECO:0000313" key="5">
    <source>
        <dbReference type="Proteomes" id="UP000663825"/>
    </source>
</evidence>
<dbReference type="PANTHER" id="PTHR23319:SF4">
    <property type="entry name" value="GRAM DOMAIN CONTAINING 1B, ISOFORM E"/>
    <property type="match status" value="1"/>
</dbReference>
<keyword evidence="2" id="KW-1133">Transmembrane helix</keyword>
<keyword evidence="2" id="KW-0812">Transmembrane</keyword>
<feature type="transmembrane region" description="Helical" evidence="2">
    <location>
        <begin position="435"/>
        <end position="458"/>
    </location>
</feature>
<feature type="compositionally biased region" description="Polar residues" evidence="1">
    <location>
        <begin position="308"/>
        <end position="323"/>
    </location>
</feature>
<proteinExistence type="predicted"/>
<dbReference type="InterPro" id="IPR011993">
    <property type="entry name" value="PH-like_dom_sf"/>
</dbReference>
<dbReference type="Proteomes" id="UP000663825">
    <property type="component" value="Unassembled WGS sequence"/>
</dbReference>
<protein>
    <recommendedName>
        <fullName evidence="3">GRAM domain-containing protein</fullName>
    </recommendedName>
</protein>
<feature type="compositionally biased region" description="Polar residues" evidence="1">
    <location>
        <begin position="12"/>
        <end position="31"/>
    </location>
</feature>
<dbReference type="EMBL" id="CAJNXB010001119">
    <property type="protein sequence ID" value="CAF3133686.1"/>
    <property type="molecule type" value="Genomic_DNA"/>
</dbReference>
<name>A0A817P070_9BILA</name>
<organism evidence="4 5">
    <name type="scientific">Rotaria socialis</name>
    <dbReference type="NCBI Taxonomy" id="392032"/>
    <lineage>
        <taxon>Eukaryota</taxon>
        <taxon>Metazoa</taxon>
        <taxon>Spiralia</taxon>
        <taxon>Gnathifera</taxon>
        <taxon>Rotifera</taxon>
        <taxon>Eurotatoria</taxon>
        <taxon>Bdelloidea</taxon>
        <taxon>Philodinida</taxon>
        <taxon>Philodinidae</taxon>
        <taxon>Rotaria</taxon>
    </lineage>
</organism>
<evidence type="ECO:0000256" key="1">
    <source>
        <dbReference type="SAM" id="MobiDB-lite"/>
    </source>
</evidence>
<feature type="compositionally biased region" description="Polar residues" evidence="1">
    <location>
        <begin position="345"/>
        <end position="361"/>
    </location>
</feature>
<dbReference type="InterPro" id="IPR051482">
    <property type="entry name" value="Cholesterol_transport"/>
</dbReference>
<dbReference type="GO" id="GO:0032366">
    <property type="term" value="P:intracellular sterol transport"/>
    <property type="evidence" value="ECO:0007669"/>
    <property type="project" value="TreeGrafter"/>
</dbReference>
<feature type="region of interest" description="Disordered" evidence="1">
    <location>
        <begin position="228"/>
        <end position="361"/>
    </location>
</feature>
<comment type="caution">
    <text evidence="4">The sequence shown here is derived from an EMBL/GenBank/DDBJ whole genome shotgun (WGS) entry which is preliminary data.</text>
</comment>
<dbReference type="GO" id="GO:0032934">
    <property type="term" value="F:sterol binding"/>
    <property type="evidence" value="ECO:0007669"/>
    <property type="project" value="TreeGrafter"/>
</dbReference>
<dbReference type="InterPro" id="IPR004182">
    <property type="entry name" value="GRAM"/>
</dbReference>
<dbReference type="GO" id="GO:0005886">
    <property type="term" value="C:plasma membrane"/>
    <property type="evidence" value="ECO:0007669"/>
    <property type="project" value="TreeGrafter"/>
</dbReference>
<dbReference type="Gene3D" id="2.30.29.30">
    <property type="entry name" value="Pleckstrin-homology domain (PH domain)/Phosphotyrosine-binding domain (PTB)"/>
    <property type="match status" value="1"/>
</dbReference>
<feature type="region of interest" description="Disordered" evidence="1">
    <location>
        <begin position="1"/>
        <end position="108"/>
    </location>
</feature>
<feature type="compositionally biased region" description="Low complexity" evidence="1">
    <location>
        <begin position="64"/>
        <end position="81"/>
    </location>
</feature>
<feature type="compositionally biased region" description="Basic and acidic residues" evidence="1">
    <location>
        <begin position="329"/>
        <end position="339"/>
    </location>
</feature>
<dbReference type="CDD" id="cd13220">
    <property type="entry name" value="PH-GRAM_GRAMDC"/>
    <property type="match status" value="1"/>
</dbReference>
<gene>
    <name evidence="4" type="ORF">TIS948_LOCUS8710</name>
</gene>
<feature type="domain" description="GRAM" evidence="3">
    <location>
        <begin position="113"/>
        <end position="182"/>
    </location>
</feature>
<keyword evidence="2" id="KW-0472">Membrane</keyword>
<evidence type="ECO:0000259" key="3">
    <source>
        <dbReference type="SMART" id="SM00568"/>
    </source>
</evidence>
<evidence type="ECO:0000256" key="2">
    <source>
        <dbReference type="SAM" id="Phobius"/>
    </source>
</evidence>
<evidence type="ECO:0000313" key="4">
    <source>
        <dbReference type="EMBL" id="CAF3133686.1"/>
    </source>
</evidence>